<reference evidence="9 10" key="1">
    <citation type="submission" date="2019-07" db="EMBL/GenBank/DDBJ databases">
        <title>Whole genome shotgun sequence of Deinococcus cellulosilyticus NBRC 106333.</title>
        <authorList>
            <person name="Hosoyama A."/>
            <person name="Uohara A."/>
            <person name="Ohji S."/>
            <person name="Ichikawa N."/>
        </authorList>
    </citation>
    <scope>NUCLEOTIDE SEQUENCE [LARGE SCALE GENOMIC DNA]</scope>
    <source>
        <strain evidence="9 10">NBRC 106333</strain>
    </source>
</reference>
<dbReference type="RefSeq" id="WP_146886254.1">
    <property type="nucleotide sequence ID" value="NZ_BJXB01000015.1"/>
</dbReference>
<keyword evidence="6 8" id="KW-1133">Transmembrane helix</keyword>
<feature type="transmembrane region" description="Helical" evidence="8">
    <location>
        <begin position="285"/>
        <end position="308"/>
    </location>
</feature>
<dbReference type="EMBL" id="BJXB01000015">
    <property type="protein sequence ID" value="GEM47750.1"/>
    <property type="molecule type" value="Genomic_DNA"/>
</dbReference>
<feature type="transmembrane region" description="Helical" evidence="8">
    <location>
        <begin position="251"/>
        <end position="278"/>
    </location>
</feature>
<dbReference type="PANTHER" id="PTHR21716:SF53">
    <property type="entry name" value="PERMEASE PERM-RELATED"/>
    <property type="match status" value="1"/>
</dbReference>
<evidence type="ECO:0000256" key="5">
    <source>
        <dbReference type="ARBA" id="ARBA00022692"/>
    </source>
</evidence>
<dbReference type="GO" id="GO:0055085">
    <property type="term" value="P:transmembrane transport"/>
    <property type="evidence" value="ECO:0007669"/>
    <property type="project" value="TreeGrafter"/>
</dbReference>
<comment type="similarity">
    <text evidence="2">Belongs to the autoinducer-2 exporter (AI-2E) (TC 2.A.86) family.</text>
</comment>
<feature type="transmembrane region" description="Helical" evidence="8">
    <location>
        <begin position="226"/>
        <end position="245"/>
    </location>
</feature>
<evidence type="ECO:0000256" key="3">
    <source>
        <dbReference type="ARBA" id="ARBA00022448"/>
    </source>
</evidence>
<sequence>MLQAFQDVWRSPWTRVAVFVLLVYVLWGWLHTLASVLIMVSLAYLMAYLFNPLLDVLQKRGVRRGMGILMVLCILAGMVALLVFMLVAVFQQLTEFVGRLPEILQSGNELVQSTLRRIRGMSDVPMVQQYTRELSTLWKDNVAALSQNGLKYLQGLLQQSGSLVVSFTSTLVQVIFTVILSIYFMADYQRINQSLVRFFPERWQPRIRSLSEQFGTAVGGYLRGQFTIALLEGTLIWIGLALSGVPNALTLGFIAGLFGMVPYLGVIVSIVPALLLALSVGWTQVGLVIVVFVIANQIEGNLLSPWVLGRTTNLHPLTVLISLLVGVELMGIWGTLLAVPLAALLKLLLQNYYYPSRLYRSVDVKILPAENQNL</sequence>
<proteinExistence type="inferred from homology"/>
<keyword evidence="5 8" id="KW-0812">Transmembrane</keyword>
<comment type="subcellular location">
    <subcellularLocation>
        <location evidence="1">Cell membrane</location>
        <topology evidence="1">Multi-pass membrane protein</topology>
    </subcellularLocation>
</comment>
<name>A0A511N4F3_DEIC1</name>
<feature type="transmembrane region" description="Helical" evidence="8">
    <location>
        <begin position="12"/>
        <end position="30"/>
    </location>
</feature>
<evidence type="ECO:0000256" key="4">
    <source>
        <dbReference type="ARBA" id="ARBA00022475"/>
    </source>
</evidence>
<protein>
    <submittedName>
        <fullName evidence="9">AI-2E family transporter</fullName>
    </submittedName>
</protein>
<gene>
    <name evidence="9" type="ORF">DC3_33850</name>
</gene>
<evidence type="ECO:0000256" key="8">
    <source>
        <dbReference type="SAM" id="Phobius"/>
    </source>
</evidence>
<evidence type="ECO:0000313" key="9">
    <source>
        <dbReference type="EMBL" id="GEM47750.1"/>
    </source>
</evidence>
<keyword evidence="7 8" id="KW-0472">Membrane</keyword>
<evidence type="ECO:0000256" key="2">
    <source>
        <dbReference type="ARBA" id="ARBA00009773"/>
    </source>
</evidence>
<dbReference type="Proteomes" id="UP000321306">
    <property type="component" value="Unassembled WGS sequence"/>
</dbReference>
<dbReference type="PANTHER" id="PTHR21716">
    <property type="entry name" value="TRANSMEMBRANE PROTEIN"/>
    <property type="match status" value="1"/>
</dbReference>
<evidence type="ECO:0000256" key="7">
    <source>
        <dbReference type="ARBA" id="ARBA00023136"/>
    </source>
</evidence>
<feature type="transmembrane region" description="Helical" evidence="8">
    <location>
        <begin position="36"/>
        <end position="54"/>
    </location>
</feature>
<evidence type="ECO:0000256" key="1">
    <source>
        <dbReference type="ARBA" id="ARBA00004651"/>
    </source>
</evidence>
<keyword evidence="4" id="KW-1003">Cell membrane</keyword>
<dbReference type="Pfam" id="PF01594">
    <property type="entry name" value="AI-2E_transport"/>
    <property type="match status" value="1"/>
</dbReference>
<evidence type="ECO:0000256" key="6">
    <source>
        <dbReference type="ARBA" id="ARBA00022989"/>
    </source>
</evidence>
<keyword evidence="10" id="KW-1185">Reference proteome</keyword>
<feature type="transmembrane region" description="Helical" evidence="8">
    <location>
        <begin position="163"/>
        <end position="186"/>
    </location>
</feature>
<keyword evidence="3" id="KW-0813">Transport</keyword>
<evidence type="ECO:0000313" key="10">
    <source>
        <dbReference type="Proteomes" id="UP000321306"/>
    </source>
</evidence>
<organism evidence="9 10">
    <name type="scientific">Deinococcus cellulosilyticus (strain DSM 18568 / NBRC 106333 / KACC 11606 / 5516J-15)</name>
    <dbReference type="NCBI Taxonomy" id="1223518"/>
    <lineage>
        <taxon>Bacteria</taxon>
        <taxon>Thermotogati</taxon>
        <taxon>Deinococcota</taxon>
        <taxon>Deinococci</taxon>
        <taxon>Deinococcales</taxon>
        <taxon>Deinococcaceae</taxon>
        <taxon>Deinococcus</taxon>
    </lineage>
</organism>
<dbReference type="InterPro" id="IPR002549">
    <property type="entry name" value="AI-2E-like"/>
</dbReference>
<feature type="transmembrane region" description="Helical" evidence="8">
    <location>
        <begin position="320"/>
        <end position="349"/>
    </location>
</feature>
<accession>A0A511N4F3</accession>
<dbReference type="OrthoDB" id="9793390at2"/>
<dbReference type="AlphaFoldDB" id="A0A511N4F3"/>
<comment type="caution">
    <text evidence="9">The sequence shown here is derived from an EMBL/GenBank/DDBJ whole genome shotgun (WGS) entry which is preliminary data.</text>
</comment>
<feature type="transmembrane region" description="Helical" evidence="8">
    <location>
        <begin position="66"/>
        <end position="90"/>
    </location>
</feature>
<dbReference type="GO" id="GO:0005886">
    <property type="term" value="C:plasma membrane"/>
    <property type="evidence" value="ECO:0007669"/>
    <property type="project" value="UniProtKB-SubCell"/>
</dbReference>